<keyword evidence="2" id="KW-1185">Reference proteome</keyword>
<name>A0ACC2QUC8_9NEOP</name>
<organism evidence="1 2">
    <name type="scientific">Mythimna loreyi</name>
    <dbReference type="NCBI Taxonomy" id="667449"/>
    <lineage>
        <taxon>Eukaryota</taxon>
        <taxon>Metazoa</taxon>
        <taxon>Ecdysozoa</taxon>
        <taxon>Arthropoda</taxon>
        <taxon>Hexapoda</taxon>
        <taxon>Insecta</taxon>
        <taxon>Pterygota</taxon>
        <taxon>Neoptera</taxon>
        <taxon>Endopterygota</taxon>
        <taxon>Lepidoptera</taxon>
        <taxon>Glossata</taxon>
        <taxon>Ditrysia</taxon>
        <taxon>Noctuoidea</taxon>
        <taxon>Noctuidae</taxon>
        <taxon>Noctuinae</taxon>
        <taxon>Hadenini</taxon>
        <taxon>Mythimna</taxon>
    </lineage>
</organism>
<protein>
    <submittedName>
        <fullName evidence="1">Uncharacterized protein</fullName>
    </submittedName>
</protein>
<evidence type="ECO:0000313" key="1">
    <source>
        <dbReference type="EMBL" id="KAJ8725498.1"/>
    </source>
</evidence>
<sequence>MNEESQKNILKTTKIIFQNREVKLATIVDNESKNIVKGDIFNRILSEEKISIGRVTESTCIKYLHRRVKIIKKEHTNILVKTCNNDKRKKLGCEKPSSSSSEDSKPLENFFDLPDNVVLVTGEPGIGKSTLLTHLTIKTNKLKPKVWIVRINLLEHLREFSKCNEDKKPIDFLEILNFMCQVIFRNRLGKEDKLKITLKEKDNVVYLKKCIANSLIEFELNLFLHFYNKREMIFLFDGFDEICPYYTDIVIKCLNIVRNHLRKHRMWITSRSYNEINTNLKEGFGPSYEIEHFSNPQIENYLQKFWESELEIEELNSKNVMKFLKFISGKSSDRL</sequence>
<dbReference type="EMBL" id="CM056791">
    <property type="protein sequence ID" value="KAJ8725498.1"/>
    <property type="molecule type" value="Genomic_DNA"/>
</dbReference>
<proteinExistence type="predicted"/>
<reference evidence="1" key="1">
    <citation type="submission" date="2023-03" db="EMBL/GenBank/DDBJ databases">
        <title>Chromosome-level genomes of two armyworms, Mythimna separata and Mythimna loreyi, provide insights into the biosynthesis and reception of sex pheromones.</title>
        <authorList>
            <person name="Zhao H."/>
        </authorList>
    </citation>
    <scope>NUCLEOTIDE SEQUENCE</scope>
    <source>
        <strain evidence="1">BeijingLab</strain>
    </source>
</reference>
<accession>A0ACC2QUC8</accession>
<dbReference type="Proteomes" id="UP001231649">
    <property type="component" value="Chromosome 15"/>
</dbReference>
<gene>
    <name evidence="1" type="ORF">PYW08_003681</name>
</gene>
<evidence type="ECO:0000313" key="2">
    <source>
        <dbReference type="Proteomes" id="UP001231649"/>
    </source>
</evidence>
<comment type="caution">
    <text evidence="1">The sequence shown here is derived from an EMBL/GenBank/DDBJ whole genome shotgun (WGS) entry which is preliminary data.</text>
</comment>